<name>A0A8J8MMU7_9FIRM</name>
<evidence type="ECO:0000313" key="6">
    <source>
        <dbReference type="Proteomes" id="UP000683246"/>
    </source>
</evidence>
<proteinExistence type="predicted"/>
<dbReference type="AlphaFoldDB" id="A0A8J8MMU7"/>
<dbReference type="InterPro" id="IPR015915">
    <property type="entry name" value="Kelch-typ_b-propeller"/>
</dbReference>
<dbReference type="EMBL" id="CP058649">
    <property type="protein sequence ID" value="QUI24379.1"/>
    <property type="molecule type" value="Genomic_DNA"/>
</dbReference>
<dbReference type="Gene3D" id="2.120.10.80">
    <property type="entry name" value="Kelch-type beta propeller"/>
    <property type="match status" value="2"/>
</dbReference>
<dbReference type="PANTHER" id="PTHR24412">
    <property type="entry name" value="KELCH PROTEIN"/>
    <property type="match status" value="1"/>
</dbReference>
<dbReference type="KEGG" id="vpy:HZI73_19680"/>
<keyword evidence="1" id="KW-0880">Kelch repeat</keyword>
<gene>
    <name evidence="5" type="ORF">HZI73_19680</name>
</gene>
<dbReference type="Pfam" id="PF01344">
    <property type="entry name" value="Kelch_1"/>
    <property type="match status" value="2"/>
</dbReference>
<organism evidence="5 6">
    <name type="scientific">Vallitalea pronyensis</name>
    <dbReference type="NCBI Taxonomy" id="1348613"/>
    <lineage>
        <taxon>Bacteria</taxon>
        <taxon>Bacillati</taxon>
        <taxon>Bacillota</taxon>
        <taxon>Clostridia</taxon>
        <taxon>Lachnospirales</taxon>
        <taxon>Vallitaleaceae</taxon>
        <taxon>Vallitalea</taxon>
    </lineage>
</organism>
<dbReference type="RefSeq" id="WP_212695074.1">
    <property type="nucleotide sequence ID" value="NZ_CP058649.1"/>
</dbReference>
<evidence type="ECO:0000256" key="2">
    <source>
        <dbReference type="ARBA" id="ARBA00022737"/>
    </source>
</evidence>
<dbReference type="InterPro" id="IPR036116">
    <property type="entry name" value="FN3_sf"/>
</dbReference>
<evidence type="ECO:0000256" key="3">
    <source>
        <dbReference type="SAM" id="Phobius"/>
    </source>
</evidence>
<keyword evidence="3" id="KW-1133">Transmembrane helix</keyword>
<dbReference type="SUPFAM" id="SSF49265">
    <property type="entry name" value="Fibronectin type III"/>
    <property type="match status" value="1"/>
</dbReference>
<dbReference type="Pfam" id="PF24681">
    <property type="entry name" value="Kelch_KLHDC2_KLHL20_DRC7"/>
    <property type="match status" value="1"/>
</dbReference>
<evidence type="ECO:0000259" key="4">
    <source>
        <dbReference type="PROSITE" id="PS50853"/>
    </source>
</evidence>
<dbReference type="CDD" id="cd00063">
    <property type="entry name" value="FN3"/>
    <property type="match status" value="1"/>
</dbReference>
<feature type="domain" description="Fibronectin type-III" evidence="4">
    <location>
        <begin position="321"/>
        <end position="408"/>
    </location>
</feature>
<feature type="transmembrane region" description="Helical" evidence="3">
    <location>
        <begin position="7"/>
        <end position="26"/>
    </location>
</feature>
<accession>A0A8J8MMU7</accession>
<dbReference type="InterPro" id="IPR003961">
    <property type="entry name" value="FN3_dom"/>
</dbReference>
<dbReference type="Gene3D" id="2.60.40.10">
    <property type="entry name" value="Immunoglobulins"/>
    <property type="match status" value="1"/>
</dbReference>
<dbReference type="SMART" id="SM00612">
    <property type="entry name" value="Kelch"/>
    <property type="match status" value="5"/>
</dbReference>
<keyword evidence="3" id="KW-0812">Transmembrane</keyword>
<sequence>MKKYGKIFSLIMIVALMMINSLWVLGAEGENLGSWETLASMTGKRTRFGIAEVNGKIYLVGGADPNSPDLNIVEEYDPQTNIWTTKANMPTGRSGLGVAVLNGKIYAIGGYTRNGLVATVEEYDTQTNTWTSKASISNPRHYLNAVAVNDKIYVLGGIDNTETLSTVEEYNPETNTWVIKESMLTSRADMGTIALGNKIYAIGGVSNSQGPHNQVEEYDVMANTWQSKANISIPKRGIGVATLDGKIYAVGGSGDFTYYNTVEVYNPDNNSWKAGVSLSTVGRTSIGTINVNGKIYTFGGKNNDGEADSVEVYTPSVSIEAPINLTATASNSDITLYWDTVNDVDSYTILRSTTSGVIDTVIASNITGTTYTDTNVTPGVTYYYVVRTVKNGVESADSNIASAMVEINNNRALLLIKLLDENDKEYDLPISEVDTFMTWYFDRGIGQGPAYYTFAKDYNTGPYISRKDYISYDKIICIEVNEYTK</sequence>
<evidence type="ECO:0000256" key="1">
    <source>
        <dbReference type="ARBA" id="ARBA00022441"/>
    </source>
</evidence>
<keyword evidence="6" id="KW-1185">Reference proteome</keyword>
<dbReference type="InterPro" id="IPR011043">
    <property type="entry name" value="Gal_Oxase/kelch_b-propeller"/>
</dbReference>
<reference evidence="5" key="1">
    <citation type="submission" date="2020-07" db="EMBL/GenBank/DDBJ databases">
        <title>Vallitalea pronyensis genome.</title>
        <authorList>
            <person name="Postec A."/>
        </authorList>
    </citation>
    <scope>NUCLEOTIDE SEQUENCE</scope>
    <source>
        <strain evidence="5">FatNI3</strain>
    </source>
</reference>
<dbReference type="Proteomes" id="UP000683246">
    <property type="component" value="Chromosome"/>
</dbReference>
<dbReference type="InterPro" id="IPR013783">
    <property type="entry name" value="Ig-like_fold"/>
</dbReference>
<keyword evidence="3" id="KW-0472">Membrane</keyword>
<evidence type="ECO:0000313" key="5">
    <source>
        <dbReference type="EMBL" id="QUI24379.1"/>
    </source>
</evidence>
<dbReference type="SMART" id="SM00060">
    <property type="entry name" value="FN3"/>
    <property type="match status" value="1"/>
</dbReference>
<dbReference type="InterPro" id="IPR006652">
    <property type="entry name" value="Kelch_1"/>
</dbReference>
<dbReference type="SUPFAM" id="SSF50965">
    <property type="entry name" value="Galactose oxidase, central domain"/>
    <property type="match status" value="1"/>
</dbReference>
<keyword evidence="2" id="KW-0677">Repeat</keyword>
<dbReference type="PANTHER" id="PTHR24412:SF441">
    <property type="entry name" value="KELCH-LIKE PROTEIN 28"/>
    <property type="match status" value="1"/>
</dbReference>
<protein>
    <recommendedName>
        <fullName evidence="4">Fibronectin type-III domain-containing protein</fullName>
    </recommendedName>
</protein>
<dbReference type="PROSITE" id="PS50853">
    <property type="entry name" value="FN3"/>
    <property type="match status" value="1"/>
</dbReference>